<dbReference type="Pfam" id="PF04908">
    <property type="entry name" value="SH3BGR"/>
    <property type="match status" value="1"/>
</dbReference>
<organism evidence="1 2">
    <name type="scientific">Galemys pyrenaicus</name>
    <name type="common">Iberian desman</name>
    <name type="synonym">Pyrenean desman</name>
    <dbReference type="NCBI Taxonomy" id="202257"/>
    <lineage>
        <taxon>Eukaryota</taxon>
        <taxon>Metazoa</taxon>
        <taxon>Chordata</taxon>
        <taxon>Craniata</taxon>
        <taxon>Vertebrata</taxon>
        <taxon>Euteleostomi</taxon>
        <taxon>Mammalia</taxon>
        <taxon>Eutheria</taxon>
        <taxon>Laurasiatheria</taxon>
        <taxon>Eulipotyphla</taxon>
        <taxon>Talpidae</taxon>
        <taxon>Galemys</taxon>
    </lineage>
</organism>
<accession>A0A8J6DG16</accession>
<evidence type="ECO:0000313" key="1">
    <source>
        <dbReference type="EMBL" id="KAG8504923.1"/>
    </source>
</evidence>
<dbReference type="EMBL" id="JAGFMF010012281">
    <property type="protein sequence ID" value="KAG8504923.1"/>
    <property type="molecule type" value="Genomic_DNA"/>
</dbReference>
<gene>
    <name evidence="1" type="ORF">J0S82_008445</name>
</gene>
<dbReference type="OrthoDB" id="9932926at2759"/>
<sequence>MLLSSHMLPPTHSTSGLHIYSTSITSSHEIKQATPRLPHLTVDQDQYGGDFFLEAVEQNTLEEFLKLA</sequence>
<keyword evidence="2" id="KW-1185">Reference proteome</keyword>
<evidence type="ECO:0000313" key="2">
    <source>
        <dbReference type="Proteomes" id="UP000700334"/>
    </source>
</evidence>
<reference evidence="1" key="1">
    <citation type="journal article" date="2021" name="Evol. Appl.">
        <title>The genome of the Pyrenean desman and the effects of bottlenecks and inbreeding on the genomic landscape of an endangered species.</title>
        <authorList>
            <person name="Escoda L."/>
            <person name="Castresana J."/>
        </authorList>
    </citation>
    <scope>NUCLEOTIDE SEQUENCE</scope>
    <source>
        <strain evidence="1">IBE-C5619</strain>
    </source>
</reference>
<dbReference type="Proteomes" id="UP000700334">
    <property type="component" value="Unassembled WGS sequence"/>
</dbReference>
<comment type="caution">
    <text evidence="1">The sequence shown here is derived from an EMBL/GenBank/DDBJ whole genome shotgun (WGS) entry which is preliminary data.</text>
</comment>
<name>A0A8J6DG16_GALPY</name>
<protein>
    <submittedName>
        <fullName evidence="1">Uncharacterized protein</fullName>
    </submittedName>
</protein>
<dbReference type="AlphaFoldDB" id="A0A8J6DG16"/>
<dbReference type="InterPro" id="IPR006993">
    <property type="entry name" value="Glut_rich_SH3-bd"/>
</dbReference>
<proteinExistence type="predicted"/>